<evidence type="ECO:0000313" key="2">
    <source>
        <dbReference type="Proteomes" id="UP000827294"/>
    </source>
</evidence>
<organism evidence="1 2">
    <name type="scientific">Halorubrum phage HRTV-17</name>
    <dbReference type="NCBI Taxonomy" id="2877997"/>
    <lineage>
        <taxon>Viruses</taxon>
        <taxon>Duplodnaviria</taxon>
        <taxon>Heunggongvirae</taxon>
        <taxon>Uroviricota</taxon>
        <taxon>Caudoviricetes</taxon>
        <taxon>Thumleimavirales</taxon>
        <taxon>Hafunaviridae</taxon>
        <taxon>Haloferacalesvirus</taxon>
        <taxon>Haloferacalesvirus hv8</taxon>
    </lineage>
</organism>
<dbReference type="EMBL" id="MZ334493">
    <property type="protein sequence ID" value="UBF19295.1"/>
    <property type="molecule type" value="Genomic_DNA"/>
</dbReference>
<dbReference type="Proteomes" id="UP000827294">
    <property type="component" value="Segment"/>
</dbReference>
<protein>
    <submittedName>
        <fullName evidence="1">Zn finger</fullName>
    </submittedName>
</protein>
<reference evidence="1" key="1">
    <citation type="submission" date="2021-05" db="EMBL/GenBank/DDBJ databases">
        <title>Diversity, taxonomy and evolution of archaeal viruses of the class Caudoviricetes.</title>
        <authorList>
            <person name="Liu Y."/>
            <person name="Demina T.A."/>
            <person name="Roux S."/>
            <person name="Aiewsakun P."/>
            <person name="Kazlauskas D."/>
            <person name="Simmonds P."/>
            <person name="Prangishvili D."/>
            <person name="Oksanen H.M."/>
            <person name="Krupovic M."/>
        </authorList>
    </citation>
    <scope>NUCLEOTIDE SEQUENCE</scope>
    <source>
        <strain evidence="1">HRTV-17/5</strain>
    </source>
</reference>
<sequence length="45" mass="4987">MPCTECGESARENGSHGIVFGLRYDDEGNASYICFKCGKKELEKI</sequence>
<evidence type="ECO:0000313" key="1">
    <source>
        <dbReference type="EMBL" id="UBF19295.1"/>
    </source>
</evidence>
<name>A0AAE8XSA8_9CAUD</name>
<proteinExistence type="predicted"/>
<accession>A0AAE8XSA8</accession>
<gene>
    <name evidence="1" type="ORF">HRTV-17_gp96</name>
</gene>